<feature type="compositionally biased region" description="Low complexity" evidence="1">
    <location>
        <begin position="42"/>
        <end position="53"/>
    </location>
</feature>
<proteinExistence type="predicted"/>
<dbReference type="Proteomes" id="UP000276215">
    <property type="component" value="Unassembled WGS sequence"/>
</dbReference>
<protein>
    <submittedName>
        <fullName evidence="2">Uncharacterized protein</fullName>
    </submittedName>
</protein>
<feature type="compositionally biased region" description="Low complexity" evidence="1">
    <location>
        <begin position="74"/>
        <end position="86"/>
    </location>
</feature>
<accession>A0A3N4K1Z6</accession>
<keyword evidence="3" id="KW-1185">Reference proteome</keyword>
<name>A0A3N4K1Z6_9PEZI</name>
<feature type="region of interest" description="Disordered" evidence="1">
    <location>
        <begin position="1"/>
        <end position="108"/>
    </location>
</feature>
<feature type="compositionally biased region" description="Low complexity" evidence="1">
    <location>
        <begin position="13"/>
        <end position="25"/>
    </location>
</feature>
<evidence type="ECO:0000256" key="1">
    <source>
        <dbReference type="SAM" id="MobiDB-lite"/>
    </source>
</evidence>
<evidence type="ECO:0000313" key="2">
    <source>
        <dbReference type="EMBL" id="RPB03548.1"/>
    </source>
</evidence>
<reference evidence="2 3" key="1">
    <citation type="journal article" date="2018" name="Nat. Ecol. Evol.">
        <title>Pezizomycetes genomes reveal the molecular basis of ectomycorrhizal truffle lifestyle.</title>
        <authorList>
            <person name="Murat C."/>
            <person name="Payen T."/>
            <person name="Noel B."/>
            <person name="Kuo A."/>
            <person name="Morin E."/>
            <person name="Chen J."/>
            <person name="Kohler A."/>
            <person name="Krizsan K."/>
            <person name="Balestrini R."/>
            <person name="Da Silva C."/>
            <person name="Montanini B."/>
            <person name="Hainaut M."/>
            <person name="Levati E."/>
            <person name="Barry K.W."/>
            <person name="Belfiori B."/>
            <person name="Cichocki N."/>
            <person name="Clum A."/>
            <person name="Dockter R.B."/>
            <person name="Fauchery L."/>
            <person name="Guy J."/>
            <person name="Iotti M."/>
            <person name="Le Tacon F."/>
            <person name="Lindquist E.A."/>
            <person name="Lipzen A."/>
            <person name="Malagnac F."/>
            <person name="Mello A."/>
            <person name="Molinier V."/>
            <person name="Miyauchi S."/>
            <person name="Poulain J."/>
            <person name="Riccioni C."/>
            <person name="Rubini A."/>
            <person name="Sitrit Y."/>
            <person name="Splivallo R."/>
            <person name="Traeger S."/>
            <person name="Wang M."/>
            <person name="Zifcakova L."/>
            <person name="Wipf D."/>
            <person name="Zambonelli A."/>
            <person name="Paolocci F."/>
            <person name="Nowrousian M."/>
            <person name="Ottonello S."/>
            <person name="Baldrian P."/>
            <person name="Spatafora J.W."/>
            <person name="Henrissat B."/>
            <person name="Nagy L.G."/>
            <person name="Aury J.M."/>
            <person name="Wincker P."/>
            <person name="Grigoriev I.V."/>
            <person name="Bonfante P."/>
            <person name="Martin F.M."/>
        </authorList>
    </citation>
    <scope>NUCLEOTIDE SEQUENCE [LARGE SCALE GENOMIC DNA]</scope>
    <source>
        <strain evidence="2 3">120613-1</strain>
    </source>
</reference>
<sequence>MSSKPHHTRSLAIIIPSRSPITSTRLPHSAPRIPQPDPNGASNSNSISSHSISMTKMSPFPTRTMMTDGDEKYLPSASSSSYLPAARLELTSPQTANDPPTIPTNPGKVSTVSYLENAVSTIRTIFGLRRKLIISIFGPNPYRTSISPKWMDRNWYDTGTL</sequence>
<dbReference type="AlphaFoldDB" id="A0A3N4K1Z6"/>
<organism evidence="2 3">
    <name type="scientific">Choiromyces venosus 120613-1</name>
    <dbReference type="NCBI Taxonomy" id="1336337"/>
    <lineage>
        <taxon>Eukaryota</taxon>
        <taxon>Fungi</taxon>
        <taxon>Dikarya</taxon>
        <taxon>Ascomycota</taxon>
        <taxon>Pezizomycotina</taxon>
        <taxon>Pezizomycetes</taxon>
        <taxon>Pezizales</taxon>
        <taxon>Tuberaceae</taxon>
        <taxon>Choiromyces</taxon>
    </lineage>
</organism>
<dbReference type="EMBL" id="ML120362">
    <property type="protein sequence ID" value="RPB03548.1"/>
    <property type="molecule type" value="Genomic_DNA"/>
</dbReference>
<evidence type="ECO:0000313" key="3">
    <source>
        <dbReference type="Proteomes" id="UP000276215"/>
    </source>
</evidence>
<gene>
    <name evidence="2" type="ORF">L873DRAFT_1786960</name>
</gene>